<dbReference type="NCBIfam" id="TIGR04057">
    <property type="entry name" value="SusC_RagA_signa"/>
    <property type="match status" value="1"/>
</dbReference>
<dbReference type="InterPro" id="IPR012910">
    <property type="entry name" value="Plug_dom"/>
</dbReference>
<dbReference type="PROSITE" id="PS52016">
    <property type="entry name" value="TONB_DEPENDENT_REC_3"/>
    <property type="match status" value="1"/>
</dbReference>
<dbReference type="InterPro" id="IPR023997">
    <property type="entry name" value="TonB-dep_OMP_SusC/RagA_CS"/>
</dbReference>
<dbReference type="InterPro" id="IPR023996">
    <property type="entry name" value="TonB-dep_OMP_SusC/RagA"/>
</dbReference>
<dbReference type="SUPFAM" id="SSF49464">
    <property type="entry name" value="Carboxypeptidase regulatory domain-like"/>
    <property type="match status" value="1"/>
</dbReference>
<sequence length="1018" mass="110944">MWGLIGVLFLLSSPFVQAQEGSIKRTITVTDREGKIALPGATVTNINTKATGTTSAAGIVDIKASAGDSISVRMIGYLEATVVVGDDLLVKVELLQEQETIGEVVVTALGIKRETRGLTFATQQLGAEAVNDVRDNSGNVMSSLTGKVAGATVTTSSTGPGAAVRVVLRGNKSISGNNNALVVVDGVPYDNSPGVQATGTTPNYGTSDGAANINPDDIESVNILKGPSAAALYGSRAANGAIIITTKQGRSGRYQIDYNGGASIDQVNMLAQFQNTYGRGNGGVEGTNVGESWGAPATTYADNVRNVFRHATTVNNSISAYGGTEKINGYMSYSNNNIGGITQGNDLKRNTVNVRLNTELIPRLQTDVKLNYMNQQIDNRPRLGDMGLPVEAYIMPRDMSNEEALNFETINPVNGQPRRAYWSGSTLYDNPYWSINRTAVNEVRDRITALGSVSYQLTPGLNLLGRYSYDKYNDVTYGSFYDGTVSLGDVRAGGKYYETHSSYWEQNLDLLLNGEHKLTGDIQLHYNVGTSFLRRNYDTYQNMANGLSIPNQFSLMMATTPEFLLVNRYIRQLNSVYASAQLGFYDNIFLDLTARNDWSSTLPSPHSYFYPSAGLSVVFNEWLNMPSWVTFGKLRASYTQVGNDPATYLLNQLYNFTLGAQRGFVSRSATKAIPDLKPEQTKSLEVGLNMKFFESRLSVDATYYKSNTINQLLFLALPMASGFGREYINAGNIENSGFEVQLSATPIRKQTFSWVTDVNFSTNLNTVIALHETTKRANITDNARYATVVVNEGERYGDLYGYVWARDAATGKFLVDARGLPVVEANQKLGNFNPDALIGWSNSFTYKNFTLRGLIDARIGGEMVSGTAGYLGAFGVADFTEQHREGNWVIDAVTADGQANTTAITAQQFWTAVSQAGRDGWGEFFTYDMTNVRMRELALTYKFNLESVKAIKAAQVALTGRNLFFFYRGKSKLDIPGLGKIDNPVDPEGALGAGNYQGVEVGLPPAVRTFGLNVKLTF</sequence>
<dbReference type="EMBL" id="BNAF01000005">
    <property type="protein sequence ID" value="GHE33277.1"/>
    <property type="molecule type" value="Genomic_DNA"/>
</dbReference>
<feature type="signal peptide" evidence="8">
    <location>
        <begin position="1"/>
        <end position="18"/>
    </location>
</feature>
<evidence type="ECO:0000256" key="6">
    <source>
        <dbReference type="ARBA" id="ARBA00023237"/>
    </source>
</evidence>
<keyword evidence="4 7" id="KW-0812">Transmembrane</keyword>
<gene>
    <name evidence="10" type="ORF">GCM10017764_15460</name>
</gene>
<feature type="domain" description="TonB-dependent receptor plug" evidence="9">
    <location>
        <begin position="118"/>
        <end position="241"/>
    </location>
</feature>
<dbReference type="InterPro" id="IPR008969">
    <property type="entry name" value="CarboxyPept-like_regulatory"/>
</dbReference>
<evidence type="ECO:0000259" key="9">
    <source>
        <dbReference type="Pfam" id="PF07715"/>
    </source>
</evidence>
<keyword evidence="2 7" id="KW-0813">Transport</keyword>
<evidence type="ECO:0000256" key="4">
    <source>
        <dbReference type="ARBA" id="ARBA00022692"/>
    </source>
</evidence>
<dbReference type="Gene3D" id="2.170.130.10">
    <property type="entry name" value="TonB-dependent receptor, plug domain"/>
    <property type="match status" value="1"/>
</dbReference>
<evidence type="ECO:0000256" key="1">
    <source>
        <dbReference type="ARBA" id="ARBA00004571"/>
    </source>
</evidence>
<evidence type="ECO:0000313" key="10">
    <source>
        <dbReference type="EMBL" id="GHE33277.1"/>
    </source>
</evidence>
<evidence type="ECO:0000256" key="8">
    <source>
        <dbReference type="SAM" id="SignalP"/>
    </source>
</evidence>
<comment type="subcellular location">
    <subcellularLocation>
        <location evidence="1 7">Cell outer membrane</location>
        <topology evidence="1 7">Multi-pass membrane protein</topology>
    </subcellularLocation>
</comment>
<reference evidence="11" key="1">
    <citation type="journal article" date="2019" name="Int. J. Syst. Evol. Microbiol.">
        <title>The Global Catalogue of Microorganisms (GCM) 10K type strain sequencing project: providing services to taxonomists for standard genome sequencing and annotation.</title>
        <authorList>
            <consortium name="The Broad Institute Genomics Platform"/>
            <consortium name="The Broad Institute Genome Sequencing Center for Infectious Disease"/>
            <person name="Wu L."/>
            <person name="Ma J."/>
        </authorList>
    </citation>
    <scope>NUCLEOTIDE SEQUENCE [LARGE SCALE GENOMIC DNA]</scope>
    <source>
        <strain evidence="11">CGMCC 1.12966</strain>
    </source>
</reference>
<keyword evidence="5 7" id="KW-0472">Membrane</keyword>
<keyword evidence="3 7" id="KW-1134">Transmembrane beta strand</keyword>
<protein>
    <submittedName>
        <fullName evidence="10">SusC/RagA family TonB-linked outer membrane protein</fullName>
    </submittedName>
</protein>
<evidence type="ECO:0000256" key="2">
    <source>
        <dbReference type="ARBA" id="ARBA00022448"/>
    </source>
</evidence>
<keyword evidence="11" id="KW-1185">Reference proteome</keyword>
<keyword evidence="6 7" id="KW-0998">Cell outer membrane</keyword>
<evidence type="ECO:0000313" key="11">
    <source>
        <dbReference type="Proteomes" id="UP000620550"/>
    </source>
</evidence>
<dbReference type="InterPro" id="IPR036942">
    <property type="entry name" value="Beta-barrel_TonB_sf"/>
</dbReference>
<comment type="similarity">
    <text evidence="7">Belongs to the TonB-dependent receptor family.</text>
</comment>
<evidence type="ECO:0000256" key="7">
    <source>
        <dbReference type="PROSITE-ProRule" id="PRU01360"/>
    </source>
</evidence>
<comment type="caution">
    <text evidence="10">The sequence shown here is derived from an EMBL/GenBank/DDBJ whole genome shotgun (WGS) entry which is preliminary data.</text>
</comment>
<accession>A0ABQ3HW17</accession>
<name>A0ABQ3HW17_9SPHI</name>
<evidence type="ECO:0000256" key="3">
    <source>
        <dbReference type="ARBA" id="ARBA00022452"/>
    </source>
</evidence>
<evidence type="ECO:0000256" key="5">
    <source>
        <dbReference type="ARBA" id="ARBA00023136"/>
    </source>
</evidence>
<proteinExistence type="inferred from homology"/>
<dbReference type="NCBIfam" id="TIGR04056">
    <property type="entry name" value="OMP_RagA_SusC"/>
    <property type="match status" value="1"/>
</dbReference>
<feature type="chain" id="PRO_5045473169" evidence="8">
    <location>
        <begin position="19"/>
        <end position="1018"/>
    </location>
</feature>
<dbReference type="InterPro" id="IPR039426">
    <property type="entry name" value="TonB-dep_rcpt-like"/>
</dbReference>
<keyword evidence="8" id="KW-0732">Signal</keyword>
<dbReference type="InterPro" id="IPR037066">
    <property type="entry name" value="Plug_dom_sf"/>
</dbReference>
<dbReference type="Gene3D" id="2.40.170.20">
    <property type="entry name" value="TonB-dependent receptor, beta-barrel domain"/>
    <property type="match status" value="1"/>
</dbReference>
<dbReference type="Pfam" id="PF07715">
    <property type="entry name" value="Plug"/>
    <property type="match status" value="1"/>
</dbReference>
<dbReference type="Proteomes" id="UP000620550">
    <property type="component" value="Unassembled WGS sequence"/>
</dbReference>
<organism evidence="10 11">
    <name type="scientific">Sphingobacterium griseoflavum</name>
    <dbReference type="NCBI Taxonomy" id="1474952"/>
    <lineage>
        <taxon>Bacteria</taxon>
        <taxon>Pseudomonadati</taxon>
        <taxon>Bacteroidota</taxon>
        <taxon>Sphingobacteriia</taxon>
        <taxon>Sphingobacteriales</taxon>
        <taxon>Sphingobacteriaceae</taxon>
        <taxon>Sphingobacterium</taxon>
    </lineage>
</organism>
<dbReference type="SUPFAM" id="SSF56935">
    <property type="entry name" value="Porins"/>
    <property type="match status" value="1"/>
</dbReference>